<dbReference type="Proteomes" id="UP000504638">
    <property type="component" value="Unplaced"/>
</dbReference>
<dbReference type="GeneID" id="54414782"/>
<reference evidence="4" key="2">
    <citation type="submission" date="2020-04" db="EMBL/GenBank/DDBJ databases">
        <authorList>
            <consortium name="NCBI Genome Project"/>
        </authorList>
    </citation>
    <scope>NUCLEOTIDE SEQUENCE</scope>
    <source>
        <strain evidence="4">CBS 781.70</strain>
    </source>
</reference>
<feature type="region of interest" description="Disordered" evidence="1">
    <location>
        <begin position="30"/>
        <end position="76"/>
    </location>
</feature>
<dbReference type="InterPro" id="IPR051681">
    <property type="entry name" value="Ser/Thr_Kinases-Pseudokinases"/>
</dbReference>
<evidence type="ECO:0000313" key="3">
    <source>
        <dbReference type="Proteomes" id="UP000504638"/>
    </source>
</evidence>
<dbReference type="PANTHER" id="PTHR44329">
    <property type="entry name" value="SERINE/THREONINE-PROTEIN KINASE TNNI3K-RELATED"/>
    <property type="match status" value="1"/>
</dbReference>
<evidence type="ECO:0000256" key="1">
    <source>
        <dbReference type="SAM" id="MobiDB-lite"/>
    </source>
</evidence>
<proteinExistence type="predicted"/>
<organism evidence="2">
    <name type="scientific">Eremomyces bilateralis CBS 781.70</name>
    <dbReference type="NCBI Taxonomy" id="1392243"/>
    <lineage>
        <taxon>Eukaryota</taxon>
        <taxon>Fungi</taxon>
        <taxon>Dikarya</taxon>
        <taxon>Ascomycota</taxon>
        <taxon>Pezizomycotina</taxon>
        <taxon>Dothideomycetes</taxon>
        <taxon>Dothideomycetes incertae sedis</taxon>
        <taxon>Eremomycetales</taxon>
        <taxon>Eremomycetaceae</taxon>
        <taxon>Eremomyces</taxon>
    </lineage>
</organism>
<keyword evidence="3" id="KW-1185">Reference proteome</keyword>
<protein>
    <recommendedName>
        <fullName evidence="5">Protein kinase domain-containing protein</fullName>
    </recommendedName>
</protein>
<dbReference type="OrthoDB" id="4062651at2759"/>
<dbReference type="RefSeq" id="XP_033537064.1">
    <property type="nucleotide sequence ID" value="XM_033674212.1"/>
</dbReference>
<evidence type="ECO:0000313" key="4">
    <source>
        <dbReference type="RefSeq" id="XP_033537064.1"/>
    </source>
</evidence>
<name>A0A6G1GBK4_9PEZI</name>
<dbReference type="AlphaFoldDB" id="A0A6G1GBK4"/>
<dbReference type="InterPro" id="IPR011009">
    <property type="entry name" value="Kinase-like_dom_sf"/>
</dbReference>
<accession>A0A6G1GBK4</accession>
<dbReference type="Gene3D" id="1.10.510.10">
    <property type="entry name" value="Transferase(Phosphotransferase) domain 1"/>
    <property type="match status" value="1"/>
</dbReference>
<reference evidence="4" key="3">
    <citation type="submission" date="2025-04" db="UniProtKB">
        <authorList>
            <consortium name="RefSeq"/>
        </authorList>
    </citation>
    <scope>IDENTIFICATION</scope>
    <source>
        <strain evidence="4">CBS 781.70</strain>
    </source>
</reference>
<reference evidence="2 4" key="1">
    <citation type="submission" date="2020-01" db="EMBL/GenBank/DDBJ databases">
        <authorList>
            <consortium name="DOE Joint Genome Institute"/>
            <person name="Haridas S."/>
            <person name="Albert R."/>
            <person name="Binder M."/>
            <person name="Bloem J."/>
            <person name="Labutti K."/>
            <person name="Salamov A."/>
            <person name="Andreopoulos B."/>
            <person name="Baker S.E."/>
            <person name="Barry K."/>
            <person name="Bills G."/>
            <person name="Bluhm B.H."/>
            <person name="Cannon C."/>
            <person name="Castanera R."/>
            <person name="Culley D.E."/>
            <person name="Daum C."/>
            <person name="Ezra D."/>
            <person name="Gonzalez J.B."/>
            <person name="Henrissat B."/>
            <person name="Kuo A."/>
            <person name="Liang C."/>
            <person name="Lipzen A."/>
            <person name="Lutzoni F."/>
            <person name="Magnuson J."/>
            <person name="Mondo S."/>
            <person name="Nolan M."/>
            <person name="Ohm R."/>
            <person name="Pangilinan J."/>
            <person name="Park H.-J."/>
            <person name="Ramirez L."/>
            <person name="Alfaro M."/>
            <person name="Sun H."/>
            <person name="Tritt A."/>
            <person name="Yoshinaga Y."/>
            <person name="Zwiers L.-H."/>
            <person name="Turgeon B.G."/>
            <person name="Goodwin S.B."/>
            <person name="Spatafora J.W."/>
            <person name="Crous P.W."/>
            <person name="Grigoriev I.V."/>
        </authorList>
    </citation>
    <scope>NUCLEOTIDE SEQUENCE</scope>
    <source>
        <strain evidence="2 4">CBS 781.70</strain>
    </source>
</reference>
<dbReference type="EMBL" id="ML975151">
    <property type="protein sequence ID" value="KAF1815433.1"/>
    <property type="molecule type" value="Genomic_DNA"/>
</dbReference>
<dbReference type="GO" id="GO:0004674">
    <property type="term" value="F:protein serine/threonine kinase activity"/>
    <property type="evidence" value="ECO:0007669"/>
    <property type="project" value="TreeGrafter"/>
</dbReference>
<feature type="compositionally biased region" description="Basic and acidic residues" evidence="1">
    <location>
        <begin position="30"/>
        <end position="52"/>
    </location>
</feature>
<feature type="compositionally biased region" description="Polar residues" evidence="1">
    <location>
        <begin position="57"/>
        <end position="73"/>
    </location>
</feature>
<gene>
    <name evidence="2 4" type="ORF">P152DRAFT_185416</name>
</gene>
<evidence type="ECO:0008006" key="5">
    <source>
        <dbReference type="Google" id="ProtNLM"/>
    </source>
</evidence>
<dbReference type="SUPFAM" id="SSF56112">
    <property type="entry name" value="Protein kinase-like (PK-like)"/>
    <property type="match status" value="1"/>
</dbReference>
<evidence type="ECO:0000313" key="2">
    <source>
        <dbReference type="EMBL" id="KAF1815433.1"/>
    </source>
</evidence>
<sequence length="611" mass="69692">MEISASLYEILCTPVAAFLDPTDFLNDLVPRNDADDGHHDEGQNLKEERIGEMEATESPTISKPNQNPGSRSPNAAKRRMWRIHGSAAAGTRLFAVPLFLESTVPLRIDCLIPDQREHSRKVQKKYQPSALCCNRADDIRCLPIVTRVLDILDDWTRSQNISATDIVNSPFGSSIIIPYLDDDAGLIPVQFHRNHELEQQMLPLEVLRNIWTEVPLDQWPSVLDLHELDLQQQIHDTVSVVRIRNKPEYGQVIFKSSVEGCFYLYHEIKILLSLPSHSNIVSRPLFLVTKRCGFGSKIGVCGFIIRYFPLGSLRDMLPKLRHSSTQSLRLSCQWAIEICSAMLHVKKNRSYYCDLRTDNIVIDGPNLTSTTSTSPSTILIDLEQRGNWRFWSPPEVFYLDYLQHLVNSDTEDVPLEYRAQCRELLDIFKCDITSDAEDMHYEAYALQGIQNANTVWNALSEVQQESATVYMLGRLLWCLFEHVGRPNRIDALWKAGLDDSSIEFPTFVSCPASVRDLILRCTAGAPEHDGRLPAVYRLGQTVLPRDRSAATDQETLHKSTGWWKAELQAMEKFLKDREHQRKHHSGEKIFDRPNLAEVLEELKISQALYDA</sequence>